<feature type="domain" description="SUF system FeS cluster assembly SufBD core" evidence="1">
    <location>
        <begin position="198"/>
        <end position="399"/>
    </location>
</feature>
<dbReference type="InterPro" id="IPR000825">
    <property type="entry name" value="SUF_FeS_clus_asmbl_SufBD_core"/>
</dbReference>
<protein>
    <recommendedName>
        <fullName evidence="1">SUF system FeS cluster assembly SufBD core domain-containing protein</fullName>
    </recommendedName>
</protein>
<reference evidence="2 3" key="1">
    <citation type="submission" date="2016-10" db="EMBL/GenBank/DDBJ databases">
        <title>Silvanigrella aquatica sp. nov., isolated from a freshwater lake located in the Black Forest, Germany, description of Silvanigrellaceae fam. nov., Silvanigrellales ord. nov., reclassification of the order Bdellovibrionales in the class Oligoflexia, reclassification of the families Bacteriovoracaceae and Halobacteriovoraceae in the new order Bacteriovoracales ord. nov., and reclassification of the family Pseudobacteriovoracaceae in the order Oligoflexiales.</title>
        <authorList>
            <person name="Hahn M.W."/>
            <person name="Schmidt J."/>
            <person name="Koll U."/>
            <person name="Rohde M."/>
            <person name="Verbag S."/>
            <person name="Pitt A."/>
            <person name="Nakai R."/>
            <person name="Naganuma T."/>
            <person name="Lang E."/>
        </authorList>
    </citation>
    <scope>NUCLEOTIDE SEQUENCE [LARGE SCALE GENOMIC DNA]</scope>
    <source>
        <strain evidence="2 3">MWH-Nonnen-W8red</strain>
    </source>
</reference>
<dbReference type="PANTHER" id="PTHR43575">
    <property type="entry name" value="PROTEIN ABCI7, CHLOROPLASTIC"/>
    <property type="match status" value="1"/>
</dbReference>
<dbReference type="KEGG" id="saqi:AXG55_05395"/>
<dbReference type="OrthoDB" id="5288223at2"/>
<evidence type="ECO:0000313" key="2">
    <source>
        <dbReference type="EMBL" id="APJ03370.1"/>
    </source>
</evidence>
<dbReference type="Pfam" id="PF01458">
    <property type="entry name" value="SUFBD_core"/>
    <property type="match status" value="1"/>
</dbReference>
<gene>
    <name evidence="2" type="ORF">AXG55_05395</name>
</gene>
<dbReference type="STRING" id="1915309.AXG55_05395"/>
<dbReference type="AlphaFoldDB" id="A0A1L4CZJ9"/>
<dbReference type="GO" id="GO:0016226">
    <property type="term" value="P:iron-sulfur cluster assembly"/>
    <property type="evidence" value="ECO:0007669"/>
    <property type="project" value="InterPro"/>
</dbReference>
<dbReference type="PANTHER" id="PTHR43575:SF1">
    <property type="entry name" value="PROTEIN ABCI7, CHLOROPLASTIC"/>
    <property type="match status" value="1"/>
</dbReference>
<dbReference type="Proteomes" id="UP000184731">
    <property type="component" value="Chromosome"/>
</dbReference>
<sequence length="432" mass="48155">MMMTLVELNTHNLPKCPTHPEESWRKTNPETFFLPQNEVLNFQGNSAVESLNNKFLPWKVSYRNSDLLENRIQQLSNIINEDGIQALKLEQHRIILLEIGHGCVDIYASKQLKSNIELISAPFEVQSIAPKSDIGFALASRLKASSPHELIVKLESFGTEVPLVLIANQMSPNFSQCYSVLKFVLADSSQAELALIDGGNQFSYLRHSLELHENAKLTQLWIHNSAHENRNSVTLLERLVTLHENAKLNDAQIMLPQGNTRVTSNIVFAEKRAEAHSAAAVVATTGKFDYEPIQYHMAAQGKSDLNVKMIMSGRARAIFQGLVTIEKNAPQTLAKQNNKNLLLSKNARVDASPRLEILPNDVMCKHGSATGELDAKQLYYMATRGFSLNEARKMIVKSFVAESLINLESETLLSVMAESALEVALSQLPKEI</sequence>
<name>A0A1L4CZJ9_9BACT</name>
<evidence type="ECO:0000259" key="1">
    <source>
        <dbReference type="Pfam" id="PF01458"/>
    </source>
</evidence>
<keyword evidence="3" id="KW-1185">Reference proteome</keyword>
<dbReference type="InterPro" id="IPR037284">
    <property type="entry name" value="SUF_FeS_clus_asmbl_SufBD_sf"/>
</dbReference>
<evidence type="ECO:0000313" key="3">
    <source>
        <dbReference type="Proteomes" id="UP000184731"/>
    </source>
</evidence>
<organism evidence="2 3">
    <name type="scientific">Silvanigrella aquatica</name>
    <dbReference type="NCBI Taxonomy" id="1915309"/>
    <lineage>
        <taxon>Bacteria</taxon>
        <taxon>Pseudomonadati</taxon>
        <taxon>Bdellovibrionota</taxon>
        <taxon>Oligoflexia</taxon>
        <taxon>Silvanigrellales</taxon>
        <taxon>Silvanigrellaceae</taxon>
        <taxon>Silvanigrella</taxon>
    </lineage>
</organism>
<proteinExistence type="predicted"/>
<dbReference type="RefSeq" id="WP_148697101.1">
    <property type="nucleotide sequence ID" value="NZ_CP017834.1"/>
</dbReference>
<dbReference type="EMBL" id="CP017834">
    <property type="protein sequence ID" value="APJ03370.1"/>
    <property type="molecule type" value="Genomic_DNA"/>
</dbReference>
<accession>A0A1L4CZJ9</accession>
<dbReference type="InterPro" id="IPR055346">
    <property type="entry name" value="Fe-S_cluster_assembly_SufBD"/>
</dbReference>
<dbReference type="SUPFAM" id="SSF101960">
    <property type="entry name" value="Stabilizer of iron transporter SufD"/>
    <property type="match status" value="1"/>
</dbReference>